<dbReference type="PANTHER" id="PTHR48051:SF1">
    <property type="entry name" value="RAS SUPPRESSOR PROTEIN 1"/>
    <property type="match status" value="1"/>
</dbReference>
<comment type="caution">
    <text evidence="3">The sequence shown here is derived from an EMBL/GenBank/DDBJ whole genome shotgun (WGS) entry which is preliminary data.</text>
</comment>
<gene>
    <name evidence="3" type="ORF">LITE_LOCUS3609</name>
</gene>
<dbReference type="AlphaFoldDB" id="A0AAV0HB58"/>
<dbReference type="Gene3D" id="3.80.10.10">
    <property type="entry name" value="Ribonuclease Inhibitor"/>
    <property type="match status" value="1"/>
</dbReference>
<evidence type="ECO:0000313" key="3">
    <source>
        <dbReference type="EMBL" id="CAI0382555.1"/>
    </source>
</evidence>
<dbReference type="GO" id="GO:0005737">
    <property type="term" value="C:cytoplasm"/>
    <property type="evidence" value="ECO:0007669"/>
    <property type="project" value="TreeGrafter"/>
</dbReference>
<proteinExistence type="predicted"/>
<sequence>MERGDIKPASPSPSKTLSVLVATAIHLELVRRENDPTSIVGVGVARGENFSGNRKKKKKKKRRCGAEVNSNEKLSLLKVASMIENSAKSGAETSDLRGKLMDQIEWLPTSIGKLSSTTELDLSENKIIALPPTISNLKSVTKLDLHSNQLMNFPDSFGELINITDLDLHANNLKSLPPSIGNLKNMVNLDLSSNHFTSLPN</sequence>
<keyword evidence="2" id="KW-0677">Repeat</keyword>
<dbReference type="SUPFAM" id="SSF52058">
    <property type="entry name" value="L domain-like"/>
    <property type="match status" value="1"/>
</dbReference>
<evidence type="ECO:0000256" key="2">
    <source>
        <dbReference type="ARBA" id="ARBA00022737"/>
    </source>
</evidence>
<dbReference type="Proteomes" id="UP001154282">
    <property type="component" value="Unassembled WGS sequence"/>
</dbReference>
<keyword evidence="1" id="KW-0433">Leucine-rich repeat</keyword>
<dbReference type="Pfam" id="PF00560">
    <property type="entry name" value="LRR_1"/>
    <property type="match status" value="3"/>
</dbReference>
<evidence type="ECO:0000256" key="1">
    <source>
        <dbReference type="ARBA" id="ARBA00022614"/>
    </source>
</evidence>
<dbReference type="InterPro" id="IPR050216">
    <property type="entry name" value="LRR_domain-containing"/>
</dbReference>
<dbReference type="InterPro" id="IPR003591">
    <property type="entry name" value="Leu-rich_rpt_typical-subtyp"/>
</dbReference>
<protein>
    <submittedName>
        <fullName evidence="3">Uncharacterized protein</fullName>
    </submittedName>
</protein>
<keyword evidence="4" id="KW-1185">Reference proteome</keyword>
<evidence type="ECO:0000313" key="4">
    <source>
        <dbReference type="Proteomes" id="UP001154282"/>
    </source>
</evidence>
<dbReference type="InterPro" id="IPR001611">
    <property type="entry name" value="Leu-rich_rpt"/>
</dbReference>
<accession>A0AAV0HB58</accession>
<name>A0AAV0HB58_9ROSI</name>
<dbReference type="SMART" id="SM00369">
    <property type="entry name" value="LRR_TYP"/>
    <property type="match status" value="3"/>
</dbReference>
<organism evidence="3 4">
    <name type="scientific">Linum tenue</name>
    <dbReference type="NCBI Taxonomy" id="586396"/>
    <lineage>
        <taxon>Eukaryota</taxon>
        <taxon>Viridiplantae</taxon>
        <taxon>Streptophyta</taxon>
        <taxon>Embryophyta</taxon>
        <taxon>Tracheophyta</taxon>
        <taxon>Spermatophyta</taxon>
        <taxon>Magnoliopsida</taxon>
        <taxon>eudicotyledons</taxon>
        <taxon>Gunneridae</taxon>
        <taxon>Pentapetalae</taxon>
        <taxon>rosids</taxon>
        <taxon>fabids</taxon>
        <taxon>Malpighiales</taxon>
        <taxon>Linaceae</taxon>
        <taxon>Linum</taxon>
    </lineage>
</organism>
<reference evidence="3" key="1">
    <citation type="submission" date="2022-08" db="EMBL/GenBank/DDBJ databases">
        <authorList>
            <person name="Gutierrez-Valencia J."/>
        </authorList>
    </citation>
    <scope>NUCLEOTIDE SEQUENCE</scope>
</reference>
<dbReference type="EMBL" id="CAMGYJ010000002">
    <property type="protein sequence ID" value="CAI0382555.1"/>
    <property type="molecule type" value="Genomic_DNA"/>
</dbReference>
<dbReference type="PANTHER" id="PTHR48051">
    <property type="match status" value="1"/>
</dbReference>
<dbReference type="InterPro" id="IPR032675">
    <property type="entry name" value="LRR_dom_sf"/>
</dbReference>